<evidence type="ECO:0000256" key="1">
    <source>
        <dbReference type="SAM" id="MobiDB-lite"/>
    </source>
</evidence>
<dbReference type="RefSeq" id="WP_275229290.1">
    <property type="nucleotide sequence ID" value="NZ_JARESE010000051.1"/>
</dbReference>
<feature type="region of interest" description="Disordered" evidence="1">
    <location>
        <begin position="565"/>
        <end position="590"/>
    </location>
</feature>
<evidence type="ECO:0000256" key="2">
    <source>
        <dbReference type="SAM" id="SignalP"/>
    </source>
</evidence>
<sequence length="590" mass="63807">MIVTRRNLAALALAAPLAVPSIVKLAAAGQSDGEAQDWPAWAPARSDLYAQNAKALREKGEDLRAFGARLDGVFDDTDAFQRALYSASVIAIGGGDRAVVRITRQLQVRRPVSIIGFGPRPLVKAECAEKDLFLICPPEDDPSHFLGPIRIDNLRFERPEPLAPHGTVVRGYNLRGIAITRCSARRMGIIALRHTRQRLGLYRRSQGSISLDPALAAGFSGDAPHDLCEDLLVFDCDVDAVTHASHLVRFEFTRRVAIAHNRGRFCGISWWGGGARRKEGGDLAHMRRARDIYVCDNDVSGSIAGIWGNNGQTIHVARNRVAMVTDVGIDFEGCVDVLARDNVVLNAGNFCYATFYAARNVVFENNVGVQDGSATQIHLKYGARPIGTVQGRTLLALRSAGFGQVRGAIAVAYRNNHLSWRGQAGLGNCLPSYFDTLELSANQFENVECDLRYRLTRSLAIRGNRFMFDRSLDKIVEVIGASADTFEIADNEIRAGGPFQRGSAAIIAEAGQGAGPWEIVRNRIAAAGDLPLVVDGGPSAERMKITDNTGADIVMPADANVDLRNNRGPGRGAATILRPNKAETSSAPAH</sequence>
<dbReference type="EMBL" id="JARESE010000051">
    <property type="protein sequence ID" value="MDE8653181.1"/>
    <property type="molecule type" value="Genomic_DNA"/>
</dbReference>
<keyword evidence="2" id="KW-0732">Signal</keyword>
<organism evidence="3 4">
    <name type="scientific">Novosphingobium album</name>
    <name type="common">ex Liu et al. 2023</name>
    <dbReference type="NCBI Taxonomy" id="3031130"/>
    <lineage>
        <taxon>Bacteria</taxon>
        <taxon>Pseudomonadati</taxon>
        <taxon>Pseudomonadota</taxon>
        <taxon>Alphaproteobacteria</taxon>
        <taxon>Sphingomonadales</taxon>
        <taxon>Sphingomonadaceae</taxon>
        <taxon>Novosphingobium</taxon>
    </lineage>
</organism>
<accession>A0ABT5WTH0</accession>
<protein>
    <submittedName>
        <fullName evidence="3">Right-handed parallel beta-helix repeat-containing protein</fullName>
    </submittedName>
</protein>
<name>A0ABT5WTH0_9SPHN</name>
<dbReference type="SUPFAM" id="SSF51126">
    <property type="entry name" value="Pectin lyase-like"/>
    <property type="match status" value="1"/>
</dbReference>
<gene>
    <name evidence="3" type="ORF">PYV00_15880</name>
</gene>
<dbReference type="InterPro" id="IPR011050">
    <property type="entry name" value="Pectin_lyase_fold/virulence"/>
</dbReference>
<feature type="chain" id="PRO_5045643663" evidence="2">
    <location>
        <begin position="27"/>
        <end position="590"/>
    </location>
</feature>
<dbReference type="InterPro" id="IPR012334">
    <property type="entry name" value="Pectin_lyas_fold"/>
</dbReference>
<evidence type="ECO:0000313" key="4">
    <source>
        <dbReference type="Proteomes" id="UP001216253"/>
    </source>
</evidence>
<dbReference type="Proteomes" id="UP001216253">
    <property type="component" value="Unassembled WGS sequence"/>
</dbReference>
<proteinExistence type="predicted"/>
<evidence type="ECO:0000313" key="3">
    <source>
        <dbReference type="EMBL" id="MDE8653181.1"/>
    </source>
</evidence>
<keyword evidence="4" id="KW-1185">Reference proteome</keyword>
<reference evidence="3 4" key="1">
    <citation type="submission" date="2023-03" db="EMBL/GenBank/DDBJ databases">
        <title>NovoSphingobium album sp. nov. isolated from polycyclic aromatic hydrocarbons- and heavy-metal polluted soil.</title>
        <authorList>
            <person name="Liu Z."/>
            <person name="Wang K."/>
        </authorList>
    </citation>
    <scope>NUCLEOTIDE SEQUENCE [LARGE SCALE GENOMIC DNA]</scope>
    <source>
        <strain evidence="3 4">H3SJ31-1</strain>
    </source>
</reference>
<feature type="signal peptide" evidence="2">
    <location>
        <begin position="1"/>
        <end position="26"/>
    </location>
</feature>
<dbReference type="Gene3D" id="2.160.20.10">
    <property type="entry name" value="Single-stranded right-handed beta-helix, Pectin lyase-like"/>
    <property type="match status" value="1"/>
</dbReference>
<comment type="caution">
    <text evidence="3">The sequence shown here is derived from an EMBL/GenBank/DDBJ whole genome shotgun (WGS) entry which is preliminary data.</text>
</comment>